<dbReference type="SUPFAM" id="SSF46689">
    <property type="entry name" value="Homeodomain-like"/>
    <property type="match status" value="1"/>
</dbReference>
<dbReference type="InterPro" id="IPR050624">
    <property type="entry name" value="HTH-type_Tx_Regulator"/>
</dbReference>
<evidence type="ECO:0000313" key="5">
    <source>
        <dbReference type="Proteomes" id="UP000538931"/>
    </source>
</evidence>
<dbReference type="Pfam" id="PF00440">
    <property type="entry name" value="TetR_N"/>
    <property type="match status" value="1"/>
</dbReference>
<gene>
    <name evidence="4" type="ORF">H1S06_05375</name>
</gene>
<organism evidence="4 5">
    <name type="scientific">Marinobacterium marinum</name>
    <dbReference type="NCBI Taxonomy" id="2756129"/>
    <lineage>
        <taxon>Bacteria</taxon>
        <taxon>Pseudomonadati</taxon>
        <taxon>Pseudomonadota</taxon>
        <taxon>Gammaproteobacteria</taxon>
        <taxon>Oceanospirillales</taxon>
        <taxon>Oceanospirillaceae</taxon>
        <taxon>Marinobacterium</taxon>
    </lineage>
</organism>
<feature type="domain" description="HTH tetR-type" evidence="3">
    <location>
        <begin position="4"/>
        <end position="64"/>
    </location>
</feature>
<evidence type="ECO:0000313" key="4">
    <source>
        <dbReference type="EMBL" id="MBA4501792.1"/>
    </source>
</evidence>
<evidence type="ECO:0000259" key="3">
    <source>
        <dbReference type="PROSITE" id="PS50977"/>
    </source>
</evidence>
<name>A0A7W2ABS8_9GAMM</name>
<dbReference type="PANTHER" id="PTHR43479:SF11">
    <property type="entry name" value="ACREF_ENVCD OPERON REPRESSOR-RELATED"/>
    <property type="match status" value="1"/>
</dbReference>
<dbReference type="Proteomes" id="UP000538931">
    <property type="component" value="Unassembled WGS sequence"/>
</dbReference>
<dbReference type="PROSITE" id="PS50977">
    <property type="entry name" value="HTH_TETR_2"/>
    <property type="match status" value="1"/>
</dbReference>
<dbReference type="PRINTS" id="PR00455">
    <property type="entry name" value="HTHTETR"/>
</dbReference>
<dbReference type="InterPro" id="IPR001647">
    <property type="entry name" value="HTH_TetR"/>
</dbReference>
<evidence type="ECO:0000256" key="2">
    <source>
        <dbReference type="PROSITE-ProRule" id="PRU00335"/>
    </source>
</evidence>
<sequence>MSKDERREQLLQLAADIVRAEGTDRLTLQTLADRAGVSKPITYNHFGDRKGLLQQLYQDYDERLLLSMRAIDRARLDSLDVCAKTFSQAYFDCTVRNGEVYDAVVAALSCYVDFTDLRTRIGLSFVAFYREFFGALVALDGPAHTARLMAIYGASDELARALTAGVLNRTEATVALTDMIILALERKNQPS</sequence>
<dbReference type="AlphaFoldDB" id="A0A7W2ABS8"/>
<dbReference type="InterPro" id="IPR009057">
    <property type="entry name" value="Homeodomain-like_sf"/>
</dbReference>
<dbReference type="Gene3D" id="1.10.357.10">
    <property type="entry name" value="Tetracycline Repressor, domain 2"/>
    <property type="match status" value="1"/>
</dbReference>
<proteinExistence type="predicted"/>
<comment type="caution">
    <text evidence="4">The sequence shown here is derived from an EMBL/GenBank/DDBJ whole genome shotgun (WGS) entry which is preliminary data.</text>
</comment>
<dbReference type="PANTHER" id="PTHR43479">
    <property type="entry name" value="ACREF/ENVCD OPERON REPRESSOR-RELATED"/>
    <property type="match status" value="1"/>
</dbReference>
<feature type="DNA-binding region" description="H-T-H motif" evidence="2">
    <location>
        <begin position="27"/>
        <end position="46"/>
    </location>
</feature>
<keyword evidence="5" id="KW-1185">Reference proteome</keyword>
<keyword evidence="1 2" id="KW-0238">DNA-binding</keyword>
<evidence type="ECO:0000256" key="1">
    <source>
        <dbReference type="ARBA" id="ARBA00023125"/>
    </source>
</evidence>
<dbReference type="EMBL" id="JACEMT010000041">
    <property type="protein sequence ID" value="MBA4501792.1"/>
    <property type="molecule type" value="Genomic_DNA"/>
</dbReference>
<reference evidence="4 5" key="1">
    <citation type="submission" date="2020-07" db="EMBL/GenBank/DDBJ databases">
        <title>Bacterium isolated from marien macroalgae.</title>
        <authorList>
            <person name="Zhu K."/>
            <person name="Lu D."/>
            <person name="Du Z."/>
        </authorList>
    </citation>
    <scope>NUCLEOTIDE SEQUENCE [LARGE SCALE GENOMIC DNA]</scope>
    <source>
        <strain evidence="4 5">3-1745</strain>
    </source>
</reference>
<dbReference type="GO" id="GO:0003677">
    <property type="term" value="F:DNA binding"/>
    <property type="evidence" value="ECO:0007669"/>
    <property type="project" value="UniProtKB-UniRule"/>
</dbReference>
<accession>A0A7W2ABS8</accession>
<protein>
    <submittedName>
        <fullName evidence="4">TetR/AcrR family transcriptional regulator</fullName>
    </submittedName>
</protein>